<feature type="chain" id="PRO_5042577434" evidence="1">
    <location>
        <begin position="22"/>
        <end position="341"/>
    </location>
</feature>
<keyword evidence="3" id="KW-0378">Hydrolase</keyword>
<dbReference type="EMBL" id="JAUDZG010000001">
    <property type="protein sequence ID" value="KAK3309379.1"/>
    <property type="molecule type" value="Genomic_DNA"/>
</dbReference>
<dbReference type="RefSeq" id="XP_062725159.1">
    <property type="nucleotide sequence ID" value="XM_062868183.1"/>
</dbReference>
<evidence type="ECO:0000256" key="1">
    <source>
        <dbReference type="SAM" id="SignalP"/>
    </source>
</evidence>
<dbReference type="InterPro" id="IPR000073">
    <property type="entry name" value="AB_hydrolase_1"/>
</dbReference>
<organism evidence="3 4">
    <name type="scientific">Chaetomium strumarium</name>
    <dbReference type="NCBI Taxonomy" id="1170767"/>
    <lineage>
        <taxon>Eukaryota</taxon>
        <taxon>Fungi</taxon>
        <taxon>Dikarya</taxon>
        <taxon>Ascomycota</taxon>
        <taxon>Pezizomycotina</taxon>
        <taxon>Sordariomycetes</taxon>
        <taxon>Sordariomycetidae</taxon>
        <taxon>Sordariales</taxon>
        <taxon>Chaetomiaceae</taxon>
        <taxon>Chaetomium</taxon>
    </lineage>
</organism>
<name>A0AAJ0M594_9PEZI</name>
<dbReference type="InterPro" id="IPR050266">
    <property type="entry name" value="AB_hydrolase_sf"/>
</dbReference>
<keyword evidence="4" id="KW-1185">Reference proteome</keyword>
<comment type="caution">
    <text evidence="3">The sequence shown here is derived from an EMBL/GenBank/DDBJ whole genome shotgun (WGS) entry which is preliminary data.</text>
</comment>
<evidence type="ECO:0000259" key="2">
    <source>
        <dbReference type="Pfam" id="PF00561"/>
    </source>
</evidence>
<dbReference type="Gene3D" id="3.40.50.1820">
    <property type="entry name" value="alpha/beta hydrolase"/>
    <property type="match status" value="1"/>
</dbReference>
<dbReference type="SUPFAM" id="SSF53474">
    <property type="entry name" value="alpha/beta-Hydrolases"/>
    <property type="match status" value="1"/>
</dbReference>
<dbReference type="GeneID" id="87887012"/>
<accession>A0AAJ0M594</accession>
<feature type="domain" description="AB hydrolase-1" evidence="2">
    <location>
        <begin position="73"/>
        <end position="296"/>
    </location>
</feature>
<dbReference type="AlphaFoldDB" id="A0AAJ0M594"/>
<protein>
    <submittedName>
        <fullName evidence="3">Alpha/Beta hydrolase protein</fullName>
    </submittedName>
</protein>
<dbReference type="GO" id="GO:0016787">
    <property type="term" value="F:hydrolase activity"/>
    <property type="evidence" value="ECO:0007669"/>
    <property type="project" value="UniProtKB-KW"/>
</dbReference>
<sequence>MDFTILIPAFLYLLLAHQAQAGGYTPPYMTLPAPPSLPDAVATGYVNLSDGVDIWYAHFGPTLEESFARGRAPVLFLHGAHASSDYWGHQIRYLLSQNDPRTILAIDSRLMGRSTYGDMTTSFARKAADAIAVLDHFHIPQAAVVGWSNGAAVLINLLLDYPSRVERAFVFAGWYDASTSLNQTTGTAQYNATSAVYFNRTLEELMRLSVHPELVPAARQAYYEEYMREPHWDSTDFARIPTGLDNCQDSPLVWYVEAAEEEVINRGVAGIMHKWTPGSTLWVLPNVSHWALLQDPVAFNDVLHRFLEDPRHCGLWGATCLNPGFAQQLQDRGPGFPLVAR</sequence>
<gene>
    <name evidence="3" type="ORF">B0T15DRAFT_515349</name>
</gene>
<reference evidence="3" key="1">
    <citation type="journal article" date="2023" name="Mol. Phylogenet. Evol.">
        <title>Genome-scale phylogeny and comparative genomics of the fungal order Sordariales.</title>
        <authorList>
            <person name="Hensen N."/>
            <person name="Bonometti L."/>
            <person name="Westerberg I."/>
            <person name="Brannstrom I.O."/>
            <person name="Guillou S."/>
            <person name="Cros-Aarteil S."/>
            <person name="Calhoun S."/>
            <person name="Haridas S."/>
            <person name="Kuo A."/>
            <person name="Mondo S."/>
            <person name="Pangilinan J."/>
            <person name="Riley R."/>
            <person name="LaButti K."/>
            <person name="Andreopoulos B."/>
            <person name="Lipzen A."/>
            <person name="Chen C."/>
            <person name="Yan M."/>
            <person name="Daum C."/>
            <person name="Ng V."/>
            <person name="Clum A."/>
            <person name="Steindorff A."/>
            <person name="Ohm R.A."/>
            <person name="Martin F."/>
            <person name="Silar P."/>
            <person name="Natvig D.O."/>
            <person name="Lalanne C."/>
            <person name="Gautier V."/>
            <person name="Ament-Velasquez S.L."/>
            <person name="Kruys A."/>
            <person name="Hutchinson M.I."/>
            <person name="Powell A.J."/>
            <person name="Barry K."/>
            <person name="Miller A.N."/>
            <person name="Grigoriev I.V."/>
            <person name="Debuchy R."/>
            <person name="Gladieux P."/>
            <person name="Hiltunen Thoren M."/>
            <person name="Johannesson H."/>
        </authorList>
    </citation>
    <scope>NUCLEOTIDE SEQUENCE</scope>
    <source>
        <strain evidence="3">CBS 333.67</strain>
    </source>
</reference>
<keyword evidence="1" id="KW-0732">Signal</keyword>
<dbReference type="PANTHER" id="PTHR43798">
    <property type="entry name" value="MONOACYLGLYCEROL LIPASE"/>
    <property type="match status" value="1"/>
</dbReference>
<dbReference type="GO" id="GO:0016020">
    <property type="term" value="C:membrane"/>
    <property type="evidence" value="ECO:0007669"/>
    <property type="project" value="TreeGrafter"/>
</dbReference>
<dbReference type="Proteomes" id="UP001273166">
    <property type="component" value="Unassembled WGS sequence"/>
</dbReference>
<evidence type="ECO:0000313" key="4">
    <source>
        <dbReference type="Proteomes" id="UP001273166"/>
    </source>
</evidence>
<evidence type="ECO:0000313" key="3">
    <source>
        <dbReference type="EMBL" id="KAK3309379.1"/>
    </source>
</evidence>
<dbReference type="Pfam" id="PF00561">
    <property type="entry name" value="Abhydrolase_1"/>
    <property type="match status" value="1"/>
</dbReference>
<proteinExistence type="predicted"/>
<dbReference type="InterPro" id="IPR029058">
    <property type="entry name" value="AB_hydrolase_fold"/>
</dbReference>
<dbReference type="PANTHER" id="PTHR43798:SF33">
    <property type="entry name" value="HYDROLASE, PUTATIVE (AFU_ORTHOLOGUE AFUA_2G14860)-RELATED"/>
    <property type="match status" value="1"/>
</dbReference>
<feature type="signal peptide" evidence="1">
    <location>
        <begin position="1"/>
        <end position="21"/>
    </location>
</feature>
<reference evidence="3" key="2">
    <citation type="submission" date="2023-06" db="EMBL/GenBank/DDBJ databases">
        <authorList>
            <consortium name="Lawrence Berkeley National Laboratory"/>
            <person name="Mondo S.J."/>
            <person name="Hensen N."/>
            <person name="Bonometti L."/>
            <person name="Westerberg I."/>
            <person name="Brannstrom I.O."/>
            <person name="Guillou S."/>
            <person name="Cros-Aarteil S."/>
            <person name="Calhoun S."/>
            <person name="Haridas S."/>
            <person name="Kuo A."/>
            <person name="Pangilinan J."/>
            <person name="Riley R."/>
            <person name="Labutti K."/>
            <person name="Andreopoulos B."/>
            <person name="Lipzen A."/>
            <person name="Chen C."/>
            <person name="Yanf M."/>
            <person name="Daum C."/>
            <person name="Ng V."/>
            <person name="Clum A."/>
            <person name="Steindorff A."/>
            <person name="Ohm R."/>
            <person name="Martin F."/>
            <person name="Silar P."/>
            <person name="Natvig D."/>
            <person name="Lalanne C."/>
            <person name="Gautier V."/>
            <person name="Ament-Velasquez S.L."/>
            <person name="Kruys A."/>
            <person name="Hutchinson M.I."/>
            <person name="Powell A.J."/>
            <person name="Barry K."/>
            <person name="Miller A.N."/>
            <person name="Grigoriev I.V."/>
            <person name="Debuchy R."/>
            <person name="Gladieux P."/>
            <person name="Thoren M.H."/>
            <person name="Johannesson H."/>
        </authorList>
    </citation>
    <scope>NUCLEOTIDE SEQUENCE</scope>
    <source>
        <strain evidence="3">CBS 333.67</strain>
    </source>
</reference>